<dbReference type="Proteomes" id="UP000501926">
    <property type="component" value="Chromosome"/>
</dbReference>
<accession>Q1Q3M1</accession>
<gene>
    <name evidence="2" type="ORF">KsCSTR_23490</name>
    <name evidence="1" type="ORF">kuste3854</name>
</gene>
<dbReference type="EMBL" id="CP049055">
    <property type="protein sequence ID" value="QII11728.1"/>
    <property type="molecule type" value="Genomic_DNA"/>
</dbReference>
<proteinExistence type="predicted"/>
<name>Q1Q3M1_KUEST</name>
<sequence length="52" mass="5973">MGCRGWTGFLHRFNYPFIMKTNLTLFPTLRRLVKCTILSCFVTCISTQSVGL</sequence>
<reference evidence="1" key="2">
    <citation type="submission" date="2006-01" db="EMBL/GenBank/DDBJ databases">
        <authorList>
            <person name="Genoscope"/>
        </authorList>
    </citation>
    <scope>NUCLEOTIDE SEQUENCE</scope>
</reference>
<protein>
    <submittedName>
        <fullName evidence="1">Uncharacterized protein</fullName>
    </submittedName>
</protein>
<evidence type="ECO:0000313" key="1">
    <source>
        <dbReference type="EMBL" id="CAJ74617.1"/>
    </source>
</evidence>
<organism evidence="1">
    <name type="scientific">Kuenenia stuttgartiensis</name>
    <dbReference type="NCBI Taxonomy" id="174633"/>
    <lineage>
        <taxon>Bacteria</taxon>
        <taxon>Pseudomonadati</taxon>
        <taxon>Planctomycetota</taxon>
        <taxon>Candidatus Brocadiia</taxon>
        <taxon>Candidatus Brocadiales</taxon>
        <taxon>Candidatus Brocadiaceae</taxon>
        <taxon>Candidatus Kuenenia</taxon>
    </lineage>
</organism>
<reference evidence="1" key="1">
    <citation type="journal article" date="2006" name="Nature">
        <title>Deciphering the evolution and metabolism of an anammox bacterium from a community genome.</title>
        <authorList>
            <person name="Strous M."/>
            <person name="Pelletier E."/>
            <person name="Mangenot S."/>
            <person name="Rattei T."/>
            <person name="Lehner A."/>
            <person name="Taylor M.W."/>
            <person name="Horn M."/>
            <person name="Daims H."/>
            <person name="Bartol-Mavel D."/>
            <person name="Wincker P."/>
            <person name="Barbe V."/>
            <person name="Fonknechten N."/>
            <person name="Vallenet D."/>
            <person name="Segurens B."/>
            <person name="Schenowitz-Truong C."/>
            <person name="Medigue C."/>
            <person name="Collingro A."/>
            <person name="Snel B."/>
            <person name="Dutilh B.E."/>
            <person name="OpDenCamp H.J.M."/>
            <person name="vanDerDrift C."/>
            <person name="Cirpus I."/>
            <person name="vanDePas-Schoonen K.T."/>
            <person name="Harhangi H.R."/>
            <person name="vanNiftrik L."/>
            <person name="Schmid M."/>
            <person name="Keltjens J."/>
            <person name="vanDeVossenberg J."/>
            <person name="Kartal B."/>
            <person name="Meier H."/>
            <person name="Frishman D."/>
            <person name="Huynen M.A."/>
            <person name="Mewes H."/>
            <person name="Weissenbach J."/>
            <person name="Jetten M.S.M."/>
            <person name="Wagner M."/>
            <person name="LePaslier D."/>
        </authorList>
    </citation>
    <scope>NUCLEOTIDE SEQUENCE</scope>
</reference>
<dbReference type="AlphaFoldDB" id="Q1Q3M1"/>
<reference evidence="2 3" key="3">
    <citation type="submission" date="2020-02" db="EMBL/GenBank/DDBJ databases">
        <title>Newly sequenced genome of strain CSTR1 showed variability in Candidatus Kuenenia stuttgartiensis genomes.</title>
        <authorList>
            <person name="Ding C."/>
            <person name="Adrian L."/>
        </authorList>
    </citation>
    <scope>NUCLEOTIDE SEQUENCE [LARGE SCALE GENOMIC DNA]</scope>
    <source>
        <strain evidence="2 3">CSTR1</strain>
    </source>
</reference>
<evidence type="ECO:0000313" key="3">
    <source>
        <dbReference type="Proteomes" id="UP000501926"/>
    </source>
</evidence>
<evidence type="ECO:0000313" key="2">
    <source>
        <dbReference type="EMBL" id="QII11728.1"/>
    </source>
</evidence>
<dbReference type="EMBL" id="CT573071">
    <property type="protein sequence ID" value="CAJ74617.1"/>
    <property type="molecule type" value="Genomic_DNA"/>
</dbReference>